<reference evidence="1" key="1">
    <citation type="submission" date="2022-05" db="EMBL/GenBank/DDBJ databases">
        <title>Chromosome-level genome of Chaenocephalus aceratus.</title>
        <authorList>
            <person name="Park H."/>
        </authorList>
    </citation>
    <scope>NUCLEOTIDE SEQUENCE</scope>
    <source>
        <strain evidence="1">KU_202001</strain>
    </source>
</reference>
<evidence type="ECO:0000313" key="2">
    <source>
        <dbReference type="Proteomes" id="UP001057452"/>
    </source>
</evidence>
<protein>
    <submittedName>
        <fullName evidence="1">Uncharacterized protein</fullName>
    </submittedName>
</protein>
<comment type="caution">
    <text evidence="1">The sequence shown here is derived from an EMBL/GenBank/DDBJ whole genome shotgun (WGS) entry which is preliminary data.</text>
</comment>
<organism evidence="1 2">
    <name type="scientific">Chaenocephalus aceratus</name>
    <name type="common">Blackfin icefish</name>
    <name type="synonym">Chaenichthys aceratus</name>
    <dbReference type="NCBI Taxonomy" id="36190"/>
    <lineage>
        <taxon>Eukaryota</taxon>
        <taxon>Metazoa</taxon>
        <taxon>Chordata</taxon>
        <taxon>Craniata</taxon>
        <taxon>Vertebrata</taxon>
        <taxon>Euteleostomi</taxon>
        <taxon>Actinopterygii</taxon>
        <taxon>Neopterygii</taxon>
        <taxon>Teleostei</taxon>
        <taxon>Neoteleostei</taxon>
        <taxon>Acanthomorphata</taxon>
        <taxon>Eupercaria</taxon>
        <taxon>Perciformes</taxon>
        <taxon>Notothenioidei</taxon>
        <taxon>Channichthyidae</taxon>
        <taxon>Chaenocephalus</taxon>
    </lineage>
</organism>
<evidence type="ECO:0000313" key="1">
    <source>
        <dbReference type="EMBL" id="KAI4805640.1"/>
    </source>
</evidence>
<dbReference type="EMBL" id="CM043805">
    <property type="protein sequence ID" value="KAI4805640.1"/>
    <property type="molecule type" value="Genomic_DNA"/>
</dbReference>
<name>A0ACB9VZF1_CHAAC</name>
<dbReference type="Proteomes" id="UP001057452">
    <property type="component" value="Chromosome 21"/>
</dbReference>
<gene>
    <name evidence="1" type="ORF">KUCAC02_010243</name>
</gene>
<sequence>LPQLSTRSLPPPCNSPPHPSPTTLPAPPCGQQHPIRPLSLGAAQVMQNSREEHAECELMGLGFRIGAASSASCASPSQPTFAQSRPNRKINKLKSIQPQRRFQRALQESTSHISRTESSEGTGERHVEGGACVGTFLGFAGGSSSTTRQSSATNLELGACWDQGCQRSPRQRCFCQMRESLRLNVRSESLTAAFLLISVYSRKKHPTEEPRHMTTSLVQ</sequence>
<accession>A0ACB9VZF1</accession>
<keyword evidence="2" id="KW-1185">Reference proteome</keyword>
<feature type="non-terminal residue" evidence="1">
    <location>
        <position position="1"/>
    </location>
</feature>
<proteinExistence type="predicted"/>
<feature type="non-terminal residue" evidence="1">
    <location>
        <position position="219"/>
    </location>
</feature>